<proteinExistence type="predicted"/>
<name>A0ABD3DDC6_9LAMI</name>
<keyword evidence="3" id="KW-1185">Reference proteome</keyword>
<organism evidence="2 3">
    <name type="scientific">Castilleja foliolosa</name>
    <dbReference type="NCBI Taxonomy" id="1961234"/>
    <lineage>
        <taxon>Eukaryota</taxon>
        <taxon>Viridiplantae</taxon>
        <taxon>Streptophyta</taxon>
        <taxon>Embryophyta</taxon>
        <taxon>Tracheophyta</taxon>
        <taxon>Spermatophyta</taxon>
        <taxon>Magnoliopsida</taxon>
        <taxon>eudicotyledons</taxon>
        <taxon>Gunneridae</taxon>
        <taxon>Pentapetalae</taxon>
        <taxon>asterids</taxon>
        <taxon>lamiids</taxon>
        <taxon>Lamiales</taxon>
        <taxon>Orobanchaceae</taxon>
        <taxon>Pedicularideae</taxon>
        <taxon>Castillejinae</taxon>
        <taxon>Castilleja</taxon>
    </lineage>
</organism>
<dbReference type="EMBL" id="JAVIJP010000018">
    <property type="protein sequence ID" value="KAL3639586.1"/>
    <property type="molecule type" value="Genomic_DNA"/>
</dbReference>
<feature type="chain" id="PRO_5044816870" evidence="1">
    <location>
        <begin position="19"/>
        <end position="126"/>
    </location>
</feature>
<evidence type="ECO:0000256" key="1">
    <source>
        <dbReference type="SAM" id="SignalP"/>
    </source>
</evidence>
<reference evidence="3" key="1">
    <citation type="journal article" date="2024" name="IScience">
        <title>Strigolactones Initiate the Formation of Haustorium-like Structures in Castilleja.</title>
        <authorList>
            <person name="Buerger M."/>
            <person name="Peterson D."/>
            <person name="Chory J."/>
        </authorList>
    </citation>
    <scope>NUCLEOTIDE SEQUENCE [LARGE SCALE GENOMIC DNA]</scope>
</reference>
<dbReference type="AlphaFoldDB" id="A0ABD3DDC6"/>
<comment type="caution">
    <text evidence="2">The sequence shown here is derived from an EMBL/GenBank/DDBJ whole genome shotgun (WGS) entry which is preliminary data.</text>
</comment>
<evidence type="ECO:0000313" key="2">
    <source>
        <dbReference type="EMBL" id="KAL3639586.1"/>
    </source>
</evidence>
<keyword evidence="1" id="KW-0732">Signal</keyword>
<feature type="signal peptide" evidence="1">
    <location>
        <begin position="1"/>
        <end position="18"/>
    </location>
</feature>
<gene>
    <name evidence="2" type="ORF">CASFOL_017493</name>
</gene>
<accession>A0ABD3DDC6</accession>
<protein>
    <submittedName>
        <fullName evidence="2">Uncharacterized protein</fullName>
    </submittedName>
</protein>
<evidence type="ECO:0000313" key="3">
    <source>
        <dbReference type="Proteomes" id="UP001632038"/>
    </source>
</evidence>
<sequence length="126" mass="14205">MDWLLLCLDLLDLDYVWAYLEAVSDCFKARIWTGSWCSIEVTDGIGELRIVVQRLAMLLNEVVNGRDVTKVTWIWMEQLSKLGRGGGEEIGVAGCSIGIWTGVRSWIRRSCRSPTQKVCFSCVLGM</sequence>
<dbReference type="Proteomes" id="UP001632038">
    <property type="component" value="Unassembled WGS sequence"/>
</dbReference>